<feature type="region of interest" description="Disordered" evidence="1">
    <location>
        <begin position="1"/>
        <end position="52"/>
    </location>
</feature>
<protein>
    <submittedName>
        <fullName evidence="2">Uncharacterized protein</fullName>
    </submittedName>
</protein>
<proteinExistence type="predicted"/>
<keyword evidence="3" id="KW-1185">Reference proteome</keyword>
<organism evidence="2 3">
    <name type="scientific">Nocardiopsis kunsanensis</name>
    <dbReference type="NCBI Taxonomy" id="141693"/>
    <lineage>
        <taxon>Bacteria</taxon>
        <taxon>Bacillati</taxon>
        <taxon>Actinomycetota</taxon>
        <taxon>Actinomycetes</taxon>
        <taxon>Streptosporangiales</taxon>
        <taxon>Nocardiopsidaceae</taxon>
        <taxon>Nocardiopsis</taxon>
    </lineage>
</organism>
<evidence type="ECO:0000256" key="1">
    <source>
        <dbReference type="SAM" id="MobiDB-lite"/>
    </source>
</evidence>
<feature type="compositionally biased region" description="Basic and acidic residues" evidence="1">
    <location>
        <begin position="19"/>
        <end position="33"/>
    </location>
</feature>
<dbReference type="AlphaFoldDB" id="A0A918XFE0"/>
<name>A0A918XFE0_9ACTN</name>
<gene>
    <name evidence="2" type="ORF">GCM10007147_30750</name>
</gene>
<dbReference type="Proteomes" id="UP000654947">
    <property type="component" value="Unassembled WGS sequence"/>
</dbReference>
<sequence length="97" mass="10006">MPVWAPAPAYGAHKGTNNHPDRRRLGLEPDTGNKNHNQSRFRQQYPRAETRPATRIPAAPGLNALLGAGGASGAAHTPLCPGCNALPGAGGARPEGP</sequence>
<comment type="caution">
    <text evidence="2">The sequence shown here is derived from an EMBL/GenBank/DDBJ whole genome shotgun (WGS) entry which is preliminary data.</text>
</comment>
<evidence type="ECO:0000313" key="2">
    <source>
        <dbReference type="EMBL" id="GHD29594.1"/>
    </source>
</evidence>
<accession>A0A918XFE0</accession>
<dbReference type="EMBL" id="BMXL01000016">
    <property type="protein sequence ID" value="GHD29594.1"/>
    <property type="molecule type" value="Genomic_DNA"/>
</dbReference>
<reference evidence="2 3" key="1">
    <citation type="journal article" date="2014" name="Int. J. Syst. Evol. Microbiol.">
        <title>Complete genome sequence of Corynebacterium casei LMG S-19264T (=DSM 44701T), isolated from a smear-ripened cheese.</title>
        <authorList>
            <consortium name="US DOE Joint Genome Institute (JGI-PGF)"/>
            <person name="Walter F."/>
            <person name="Albersmeier A."/>
            <person name="Kalinowski J."/>
            <person name="Ruckert C."/>
        </authorList>
    </citation>
    <scope>NUCLEOTIDE SEQUENCE [LARGE SCALE GENOMIC DNA]</scope>
    <source>
        <strain evidence="2 3">KCTC 19473</strain>
    </source>
</reference>
<evidence type="ECO:0000313" key="3">
    <source>
        <dbReference type="Proteomes" id="UP000654947"/>
    </source>
</evidence>